<keyword evidence="2" id="KW-1185">Reference proteome</keyword>
<organism evidence="1 2">
    <name type="scientific">Uliginosibacterium aquaticum</name>
    <dbReference type="NCBI Taxonomy" id="2731212"/>
    <lineage>
        <taxon>Bacteria</taxon>
        <taxon>Pseudomonadati</taxon>
        <taxon>Pseudomonadota</taxon>
        <taxon>Betaproteobacteria</taxon>
        <taxon>Rhodocyclales</taxon>
        <taxon>Zoogloeaceae</taxon>
        <taxon>Uliginosibacterium</taxon>
    </lineage>
</organism>
<evidence type="ECO:0000313" key="2">
    <source>
        <dbReference type="Proteomes" id="UP000778523"/>
    </source>
</evidence>
<proteinExistence type="predicted"/>
<name>A0ABX2IID7_9RHOO</name>
<dbReference type="Proteomes" id="UP000778523">
    <property type="component" value="Unassembled WGS sequence"/>
</dbReference>
<protein>
    <submittedName>
        <fullName evidence="1">DUF3301 domain-containing protein</fullName>
    </submittedName>
</protein>
<dbReference type="EMBL" id="JABCSC020000004">
    <property type="protein sequence ID" value="NSL56583.1"/>
    <property type="molecule type" value="Genomic_DNA"/>
</dbReference>
<dbReference type="RefSeq" id="WP_170022894.1">
    <property type="nucleotide sequence ID" value="NZ_JABCSC020000004.1"/>
</dbReference>
<accession>A0ABX2IID7</accession>
<reference evidence="1 2" key="1">
    <citation type="submission" date="2020-06" db="EMBL/GenBank/DDBJ databases">
        <title>Draft genome of Uliginosibacterium sp. IMCC34675.</title>
        <authorList>
            <person name="Song J."/>
        </authorList>
    </citation>
    <scope>NUCLEOTIDE SEQUENCE [LARGE SCALE GENOMIC DNA]</scope>
    <source>
        <strain evidence="1 2">IMCC34675</strain>
    </source>
</reference>
<evidence type="ECO:0000313" key="1">
    <source>
        <dbReference type="EMBL" id="NSL56583.1"/>
    </source>
</evidence>
<dbReference type="Pfam" id="PF11743">
    <property type="entry name" value="DUF3301"/>
    <property type="match status" value="1"/>
</dbReference>
<sequence>MIESLIALLALCALGWYWQDSAHAREFGVAAARAACARENLQFLDDSVAQRGLRWVRNAAGRLTLQRSYAFEYSVTGDDRQPGLVVLQDREVVLLQLSPATRSPGPMLH</sequence>
<gene>
    <name evidence="1" type="ORF">HJ583_016230</name>
</gene>
<comment type="caution">
    <text evidence="1">The sequence shown here is derived from an EMBL/GenBank/DDBJ whole genome shotgun (WGS) entry which is preliminary data.</text>
</comment>
<dbReference type="InterPro" id="IPR021732">
    <property type="entry name" value="DUF3301"/>
</dbReference>